<dbReference type="EC" id="3.2.1.20" evidence="3"/>
<accession>A0A7Z0DMY4</accession>
<dbReference type="GO" id="GO:0004556">
    <property type="term" value="F:alpha-amylase activity"/>
    <property type="evidence" value="ECO:0007669"/>
    <property type="project" value="TreeGrafter"/>
</dbReference>
<proteinExistence type="inferred from homology"/>
<comment type="caution">
    <text evidence="3">The sequence shown here is derived from an EMBL/GenBank/DDBJ whole genome shotgun (WGS) entry which is preliminary data.</text>
</comment>
<dbReference type="SMART" id="SM00642">
    <property type="entry name" value="Aamy"/>
    <property type="match status" value="1"/>
</dbReference>
<reference evidence="3 4" key="1">
    <citation type="submission" date="2020-07" db="EMBL/GenBank/DDBJ databases">
        <title>Sequencing the genomes of 1000 actinobacteria strains.</title>
        <authorList>
            <person name="Klenk H.-P."/>
        </authorList>
    </citation>
    <scope>NUCLEOTIDE SEQUENCE [LARGE SCALE GENOMIC DNA]</scope>
    <source>
        <strain evidence="3 4">DSM 26487</strain>
    </source>
</reference>
<evidence type="ECO:0000313" key="3">
    <source>
        <dbReference type="EMBL" id="NYI78177.1"/>
    </source>
</evidence>
<protein>
    <submittedName>
        <fullName evidence="3">Alpha-glucosidase</fullName>
        <ecNumber evidence="3">3.2.1.20</ecNumber>
    </submittedName>
</protein>
<gene>
    <name evidence="3" type="ORF">BJ988_002825</name>
</gene>
<dbReference type="Gene3D" id="3.20.20.80">
    <property type="entry name" value="Glycosidases"/>
    <property type="match status" value="2"/>
</dbReference>
<dbReference type="EMBL" id="JACBZR010000001">
    <property type="protein sequence ID" value="NYI78177.1"/>
    <property type="molecule type" value="Genomic_DNA"/>
</dbReference>
<keyword evidence="3" id="KW-0378">Hydrolase</keyword>
<organism evidence="3 4">
    <name type="scientific">Nocardioides panzhihuensis</name>
    <dbReference type="NCBI Taxonomy" id="860243"/>
    <lineage>
        <taxon>Bacteria</taxon>
        <taxon>Bacillati</taxon>
        <taxon>Actinomycetota</taxon>
        <taxon>Actinomycetes</taxon>
        <taxon>Propionibacteriales</taxon>
        <taxon>Nocardioidaceae</taxon>
        <taxon>Nocardioides</taxon>
    </lineage>
</organism>
<dbReference type="Proteomes" id="UP000564496">
    <property type="component" value="Unassembled WGS sequence"/>
</dbReference>
<keyword evidence="3" id="KW-0326">Glycosidase</keyword>
<dbReference type="Pfam" id="PF00128">
    <property type="entry name" value="Alpha-amylase"/>
    <property type="match status" value="2"/>
</dbReference>
<sequence length="565" mass="62437">MDQPWWREAVAYQIYPRSFADSNGDGLGDLQGITDHLGYLAALGVDAVWICPFYTSPQNDHGYDVADYCDVDPIFGTLEDADSLFARAHEVGLKVIVDLVPNHTSSAHPWFAEALAAEPGSAARDRYIFRDGRGENGEEPPTNWRSVFGGPAWTRVETTGARSSGELARPLAPSEGVTARSAEGGQWYLHLFDDDQPDLNWHNPEVVAEFTKILTFWLERGVDGFRVDIAHGLFKDLRDQVVPEGLALTSDAAVMYQRGVTDAPMWDNPGVHEIYRDWRRLIDSFDGDRMMVAEAWTPGPAELRRYVRADEFNQAFNFSWLQAQWSAEAFTEVIGSTLKALGPSRAAPTWVLSNHDVVRHRSRYGDGLQALHRARAATLTMLALPGSAYLYQGEELGLPQVYLPPEYQEDPWSETGEGGRDGCRVPLPWSGFEPPFGFSQVPEEELPMQPWLPQPAEWVDLTVAAQNGVKDSTLEFYRAALSARRTYALGADEDVEILDAPEGVVSFRRGGVGGSEGARRELVVVLNCGMEPTPLPEGEIVMYSGDPVVGDLPTDAAVWILAPAE</sequence>
<dbReference type="GO" id="GO:0004558">
    <property type="term" value="F:alpha-1,4-glucosidase activity"/>
    <property type="evidence" value="ECO:0007669"/>
    <property type="project" value="UniProtKB-EC"/>
</dbReference>
<evidence type="ECO:0000259" key="2">
    <source>
        <dbReference type="SMART" id="SM00642"/>
    </source>
</evidence>
<dbReference type="InterPro" id="IPR006047">
    <property type="entry name" value="GH13_cat_dom"/>
</dbReference>
<name>A0A7Z0DMY4_9ACTN</name>
<comment type="similarity">
    <text evidence="1">Belongs to the glycosyl hydrolase 13 family.</text>
</comment>
<dbReference type="CDD" id="cd11332">
    <property type="entry name" value="AmyAc_OligoGlu_TS"/>
    <property type="match status" value="1"/>
</dbReference>
<evidence type="ECO:0000256" key="1">
    <source>
        <dbReference type="ARBA" id="ARBA00008061"/>
    </source>
</evidence>
<dbReference type="AlphaFoldDB" id="A0A7Z0DMY4"/>
<dbReference type="SUPFAM" id="SSF51445">
    <property type="entry name" value="(Trans)glycosidases"/>
    <property type="match status" value="1"/>
</dbReference>
<dbReference type="Gene3D" id="3.90.400.10">
    <property type="entry name" value="Oligo-1,6-glucosidase, Domain 2"/>
    <property type="match status" value="1"/>
</dbReference>
<dbReference type="InterPro" id="IPR045857">
    <property type="entry name" value="O16G_dom_2"/>
</dbReference>
<dbReference type="GO" id="GO:0009313">
    <property type="term" value="P:oligosaccharide catabolic process"/>
    <property type="evidence" value="ECO:0007669"/>
    <property type="project" value="TreeGrafter"/>
</dbReference>
<evidence type="ECO:0000313" key="4">
    <source>
        <dbReference type="Proteomes" id="UP000564496"/>
    </source>
</evidence>
<keyword evidence="4" id="KW-1185">Reference proteome</keyword>
<dbReference type="InterPro" id="IPR017853">
    <property type="entry name" value="GH"/>
</dbReference>
<dbReference type="PANTHER" id="PTHR10357">
    <property type="entry name" value="ALPHA-AMYLASE FAMILY MEMBER"/>
    <property type="match status" value="1"/>
</dbReference>
<dbReference type="RefSeq" id="WP_343051609.1">
    <property type="nucleotide sequence ID" value="NZ_JACBZR010000001.1"/>
</dbReference>
<dbReference type="PANTHER" id="PTHR10357:SF179">
    <property type="entry name" value="NEUTRAL AND BASIC AMINO ACID TRANSPORT PROTEIN RBAT"/>
    <property type="match status" value="1"/>
</dbReference>
<feature type="domain" description="Glycosyl hydrolase family 13 catalytic" evidence="2">
    <location>
        <begin position="13"/>
        <end position="424"/>
    </location>
</feature>